<name>A0A7G8BJR6_9BACT</name>
<keyword evidence="5 8" id="KW-0812">Transmembrane</keyword>
<dbReference type="GO" id="GO:1990961">
    <property type="term" value="P:xenobiotic detoxification by transmembrane export across the plasma membrane"/>
    <property type="evidence" value="ECO:0007669"/>
    <property type="project" value="InterPro"/>
</dbReference>
<dbReference type="InterPro" id="IPR004812">
    <property type="entry name" value="Efflux_drug-R_Bcr/CmlA"/>
</dbReference>
<feature type="transmembrane region" description="Helical" evidence="8">
    <location>
        <begin position="9"/>
        <end position="26"/>
    </location>
</feature>
<dbReference type="KEGG" id="adin:H7849_01940"/>
<protein>
    <submittedName>
        <fullName evidence="10">Multidrug effflux MFS transporter</fullName>
    </submittedName>
</protein>
<reference evidence="10 11" key="1">
    <citation type="submission" date="2020-08" db="EMBL/GenBank/DDBJ databases">
        <title>Edaphobacter telluris sp. nov. and Acidobacterium dinghuensis sp. nov., two acidobacteria isolated from forest soil.</title>
        <authorList>
            <person name="Fu J."/>
            <person name="Qiu L."/>
        </authorList>
    </citation>
    <scope>NUCLEOTIDE SEQUENCE [LARGE SCALE GENOMIC DNA]</scope>
    <source>
        <strain evidence="10">4Y35</strain>
    </source>
</reference>
<dbReference type="EMBL" id="CP060394">
    <property type="protein sequence ID" value="QNI32786.1"/>
    <property type="molecule type" value="Genomic_DNA"/>
</dbReference>
<dbReference type="InterPro" id="IPR036259">
    <property type="entry name" value="MFS_trans_sf"/>
</dbReference>
<dbReference type="CDD" id="cd17320">
    <property type="entry name" value="MFS_MdfA_MDR_like"/>
    <property type="match status" value="1"/>
</dbReference>
<feature type="transmembrane region" description="Helical" evidence="8">
    <location>
        <begin position="310"/>
        <end position="328"/>
    </location>
</feature>
<evidence type="ECO:0000256" key="7">
    <source>
        <dbReference type="ARBA" id="ARBA00023136"/>
    </source>
</evidence>
<feature type="transmembrane region" description="Helical" evidence="8">
    <location>
        <begin position="46"/>
        <end position="65"/>
    </location>
</feature>
<organism evidence="10 11">
    <name type="scientific">Alloacidobacterium dinghuense</name>
    <dbReference type="NCBI Taxonomy" id="2763107"/>
    <lineage>
        <taxon>Bacteria</taxon>
        <taxon>Pseudomonadati</taxon>
        <taxon>Acidobacteriota</taxon>
        <taxon>Terriglobia</taxon>
        <taxon>Terriglobales</taxon>
        <taxon>Acidobacteriaceae</taxon>
        <taxon>Alloacidobacterium</taxon>
    </lineage>
</organism>
<dbReference type="PANTHER" id="PTHR23502:SF132">
    <property type="entry name" value="POLYAMINE TRANSPORTER 2-RELATED"/>
    <property type="match status" value="1"/>
</dbReference>
<evidence type="ECO:0000256" key="4">
    <source>
        <dbReference type="ARBA" id="ARBA00022475"/>
    </source>
</evidence>
<feature type="transmembrane region" description="Helical" evidence="8">
    <location>
        <begin position="281"/>
        <end position="304"/>
    </location>
</feature>
<dbReference type="Gene3D" id="1.20.1720.10">
    <property type="entry name" value="Multidrug resistance protein D"/>
    <property type="match status" value="1"/>
</dbReference>
<evidence type="ECO:0000259" key="9">
    <source>
        <dbReference type="PROSITE" id="PS50850"/>
    </source>
</evidence>
<dbReference type="GO" id="GO:0005886">
    <property type="term" value="C:plasma membrane"/>
    <property type="evidence" value="ECO:0007669"/>
    <property type="project" value="UniProtKB-SubCell"/>
</dbReference>
<feature type="transmembrane region" description="Helical" evidence="8">
    <location>
        <begin position="135"/>
        <end position="159"/>
    </location>
</feature>
<comment type="similarity">
    <text evidence="2">Belongs to the major facilitator superfamily. Bcr/CmlA family.</text>
</comment>
<evidence type="ECO:0000313" key="10">
    <source>
        <dbReference type="EMBL" id="QNI32786.1"/>
    </source>
</evidence>
<dbReference type="RefSeq" id="WP_186743740.1">
    <property type="nucleotide sequence ID" value="NZ_CP060394.1"/>
</dbReference>
<feature type="domain" description="Major facilitator superfamily (MFS) profile" evidence="9">
    <location>
        <begin position="11"/>
        <end position="393"/>
    </location>
</feature>
<dbReference type="AlphaFoldDB" id="A0A7G8BJR6"/>
<keyword evidence="6 8" id="KW-1133">Transmembrane helix</keyword>
<evidence type="ECO:0000256" key="5">
    <source>
        <dbReference type="ARBA" id="ARBA00022692"/>
    </source>
</evidence>
<feature type="transmembrane region" description="Helical" evidence="8">
    <location>
        <begin position="165"/>
        <end position="185"/>
    </location>
</feature>
<dbReference type="Pfam" id="PF07690">
    <property type="entry name" value="MFS_1"/>
    <property type="match status" value="1"/>
</dbReference>
<evidence type="ECO:0000313" key="11">
    <source>
        <dbReference type="Proteomes" id="UP000515312"/>
    </source>
</evidence>
<keyword evidence="7 8" id="KW-0472">Membrane</keyword>
<sequence length="408" mass="43686">MTSLRNKHAWIIVLLGLLSVVTPFAIDMYLPAFSHLAADFHTTTSAIDLSLSTYFIGFALGQILYGPLLDRFGRKRPLYFGLAVYIVASIGLAQAHSIQAFIALRFIQALGGCAAQVAAIAMVRDFFHASESAKVFSLLFLIIGTSPLLAPTIGSMLVASLNWRWIFLALAANALVILTLTFTLLPEGHTPDRSISLRPQPILQGFWTILRKAQFTTYALAGAFSFAGLFAFVAGSPIIFMDGYHLGARAFGLIFAVLVMGFIGGNQVNVFLLRRFTSQQIFFYALAFQVFVGVIFFVSAHAHILDLQATLVLFFFFLLAIGLTYPNAAALGMAPFSKDAGSASALLGFLQAGVGSAISMGIGVLGATAIVSILSSTSFIALLVLLIGRTRIGELVEAPEGEAVAAMH</sequence>
<proteinExistence type="inferred from homology"/>
<feature type="transmembrane region" description="Helical" evidence="8">
    <location>
        <begin position="218"/>
        <end position="240"/>
    </location>
</feature>
<dbReference type="NCBIfam" id="TIGR00710">
    <property type="entry name" value="efflux_Bcr_CflA"/>
    <property type="match status" value="1"/>
</dbReference>
<dbReference type="PANTHER" id="PTHR23502">
    <property type="entry name" value="MAJOR FACILITATOR SUPERFAMILY"/>
    <property type="match status" value="1"/>
</dbReference>
<keyword evidence="4" id="KW-1003">Cell membrane</keyword>
<dbReference type="InterPro" id="IPR020846">
    <property type="entry name" value="MFS_dom"/>
</dbReference>
<feature type="transmembrane region" description="Helical" evidence="8">
    <location>
        <begin position="246"/>
        <end position="269"/>
    </location>
</feature>
<dbReference type="GO" id="GO:0042910">
    <property type="term" value="F:xenobiotic transmembrane transporter activity"/>
    <property type="evidence" value="ECO:0007669"/>
    <property type="project" value="InterPro"/>
</dbReference>
<dbReference type="SUPFAM" id="SSF103473">
    <property type="entry name" value="MFS general substrate transporter"/>
    <property type="match status" value="1"/>
</dbReference>
<keyword evidence="11" id="KW-1185">Reference proteome</keyword>
<evidence type="ECO:0000256" key="1">
    <source>
        <dbReference type="ARBA" id="ARBA00004651"/>
    </source>
</evidence>
<evidence type="ECO:0000256" key="2">
    <source>
        <dbReference type="ARBA" id="ARBA00006236"/>
    </source>
</evidence>
<feature type="transmembrane region" description="Helical" evidence="8">
    <location>
        <begin position="102"/>
        <end position="123"/>
    </location>
</feature>
<accession>A0A7G8BJR6</accession>
<evidence type="ECO:0000256" key="8">
    <source>
        <dbReference type="SAM" id="Phobius"/>
    </source>
</evidence>
<dbReference type="PROSITE" id="PS50850">
    <property type="entry name" value="MFS"/>
    <property type="match status" value="1"/>
</dbReference>
<feature type="transmembrane region" description="Helical" evidence="8">
    <location>
        <begin position="77"/>
        <end position="96"/>
    </location>
</feature>
<keyword evidence="3" id="KW-0813">Transport</keyword>
<feature type="transmembrane region" description="Helical" evidence="8">
    <location>
        <begin position="340"/>
        <end position="358"/>
    </location>
</feature>
<comment type="subcellular location">
    <subcellularLocation>
        <location evidence="1">Cell membrane</location>
        <topology evidence="1">Multi-pass membrane protein</topology>
    </subcellularLocation>
</comment>
<feature type="transmembrane region" description="Helical" evidence="8">
    <location>
        <begin position="364"/>
        <end position="387"/>
    </location>
</feature>
<gene>
    <name evidence="10" type="ORF">H7849_01940</name>
</gene>
<evidence type="ECO:0000256" key="3">
    <source>
        <dbReference type="ARBA" id="ARBA00022448"/>
    </source>
</evidence>
<dbReference type="InterPro" id="IPR011701">
    <property type="entry name" value="MFS"/>
</dbReference>
<evidence type="ECO:0000256" key="6">
    <source>
        <dbReference type="ARBA" id="ARBA00022989"/>
    </source>
</evidence>
<dbReference type="Proteomes" id="UP000515312">
    <property type="component" value="Chromosome"/>
</dbReference>